<dbReference type="PANTHER" id="PTHR42715">
    <property type="entry name" value="BETA-GLUCOSIDASE"/>
    <property type="match status" value="1"/>
</dbReference>
<comment type="caution">
    <text evidence="4">The sequence shown here is derived from an EMBL/GenBank/DDBJ whole genome shotgun (WGS) entry which is preliminary data.</text>
</comment>
<accession>A0A413T1A1</accession>
<dbReference type="RefSeq" id="WP_118400280.1">
    <property type="nucleotide sequence ID" value="NZ_CABJGD010000010.1"/>
</dbReference>
<dbReference type="GO" id="GO:0009251">
    <property type="term" value="P:glucan catabolic process"/>
    <property type="evidence" value="ECO:0007669"/>
    <property type="project" value="TreeGrafter"/>
</dbReference>
<dbReference type="Pfam" id="PF14310">
    <property type="entry name" value="Fn3-like"/>
    <property type="match status" value="1"/>
</dbReference>
<evidence type="ECO:0000313" key="4">
    <source>
        <dbReference type="EMBL" id="RHA76524.1"/>
    </source>
</evidence>
<keyword evidence="2" id="KW-0378">Hydrolase</keyword>
<dbReference type="SMART" id="SM01217">
    <property type="entry name" value="Fn3_like"/>
    <property type="match status" value="1"/>
</dbReference>
<name>A0A413T1A1_9BACT</name>
<dbReference type="Gene3D" id="2.60.40.10">
    <property type="entry name" value="Immunoglobulins"/>
    <property type="match status" value="1"/>
</dbReference>
<dbReference type="InterPro" id="IPR050288">
    <property type="entry name" value="Cellulose_deg_GH3"/>
</dbReference>
<evidence type="ECO:0000256" key="2">
    <source>
        <dbReference type="ARBA" id="ARBA00022801"/>
    </source>
</evidence>
<gene>
    <name evidence="4" type="ORF">DW921_06625</name>
</gene>
<sequence length="104" mass="11403">MASKGEVLVSCMLKNTGDVKGAEVVQLYVRDKISSVTTPVKALKGFSKVELNPGESRKVTLVLKKDDLKLWNAAMDFVLEPGDFEVFVGASVEDIRLKGNFKVE</sequence>
<dbReference type="AlphaFoldDB" id="A0A413T1A1"/>
<organism evidence="4 5">
    <name type="scientific">Phocaeicola coprophilus</name>
    <dbReference type="NCBI Taxonomy" id="387090"/>
    <lineage>
        <taxon>Bacteria</taxon>
        <taxon>Pseudomonadati</taxon>
        <taxon>Bacteroidota</taxon>
        <taxon>Bacteroidia</taxon>
        <taxon>Bacteroidales</taxon>
        <taxon>Bacteroidaceae</taxon>
        <taxon>Phocaeicola</taxon>
    </lineage>
</organism>
<dbReference type="EMBL" id="QSFT01000010">
    <property type="protein sequence ID" value="RHA76524.1"/>
    <property type="molecule type" value="Genomic_DNA"/>
</dbReference>
<protein>
    <recommendedName>
        <fullName evidence="3">Fibronectin type III-like domain-containing protein</fullName>
    </recommendedName>
</protein>
<reference evidence="4 5" key="1">
    <citation type="submission" date="2018-08" db="EMBL/GenBank/DDBJ databases">
        <title>A genome reference for cultivated species of the human gut microbiota.</title>
        <authorList>
            <person name="Zou Y."/>
            <person name="Xue W."/>
            <person name="Luo G."/>
        </authorList>
    </citation>
    <scope>NUCLEOTIDE SEQUENCE [LARGE SCALE GENOMIC DNA]</scope>
    <source>
        <strain evidence="4 5">AM42-38</strain>
    </source>
</reference>
<evidence type="ECO:0000259" key="3">
    <source>
        <dbReference type="SMART" id="SM01217"/>
    </source>
</evidence>
<evidence type="ECO:0000313" key="5">
    <source>
        <dbReference type="Proteomes" id="UP000283855"/>
    </source>
</evidence>
<comment type="similarity">
    <text evidence="1">Belongs to the glycosyl hydrolase 3 family.</text>
</comment>
<evidence type="ECO:0000256" key="1">
    <source>
        <dbReference type="ARBA" id="ARBA00005336"/>
    </source>
</evidence>
<dbReference type="FunFam" id="2.60.40.10:FF:000495">
    <property type="entry name" value="Periplasmic beta-glucosidase"/>
    <property type="match status" value="1"/>
</dbReference>
<dbReference type="PANTHER" id="PTHR42715:SF3">
    <property type="entry name" value="BETA-GLUCOSIDASE B-RELATED"/>
    <property type="match status" value="1"/>
</dbReference>
<dbReference type="Proteomes" id="UP000283855">
    <property type="component" value="Unassembled WGS sequence"/>
</dbReference>
<dbReference type="InterPro" id="IPR013783">
    <property type="entry name" value="Ig-like_fold"/>
</dbReference>
<dbReference type="GO" id="GO:0008422">
    <property type="term" value="F:beta-glucosidase activity"/>
    <property type="evidence" value="ECO:0007669"/>
    <property type="project" value="TreeGrafter"/>
</dbReference>
<dbReference type="InterPro" id="IPR026891">
    <property type="entry name" value="Fn3-like"/>
</dbReference>
<proteinExistence type="inferred from homology"/>
<feature type="domain" description="Fibronectin type III-like" evidence="3">
    <location>
        <begin position="23"/>
        <end position="92"/>
    </location>
</feature>